<comment type="caution">
    <text evidence="5">Lacks conserved residue(s) required for the propagation of feature annotation.</text>
</comment>
<dbReference type="SUPFAM" id="SSF52151">
    <property type="entry name" value="FabD/lysophospholipase-like"/>
    <property type="match status" value="1"/>
</dbReference>
<keyword evidence="2 5" id="KW-0378">Hydrolase</keyword>
<dbReference type="InterPro" id="IPR000595">
    <property type="entry name" value="cNMP-bd_dom"/>
</dbReference>
<dbReference type="GO" id="GO:0016042">
    <property type="term" value="P:lipid catabolic process"/>
    <property type="evidence" value="ECO:0007669"/>
    <property type="project" value="UniProtKB-UniRule"/>
</dbReference>
<evidence type="ECO:0000256" key="2">
    <source>
        <dbReference type="ARBA" id="ARBA00022801"/>
    </source>
</evidence>
<sequence length="1132" mass="130266">MRIDSVLQLAVSRFYKVLPHWEHAGVLWCWWIVRKCIFYGTCIYIAETVLGQRRRPYGSSPLRELGYYRWLPKNTVKEIDEETRLFLKHLGYNIPLRTQVRKGSTGNNVNKATQFYADVPFQPPLTPIVDDDPMAPVEGETFPLGFYVVRKTLRILGYFPAKYCIKIWRSCEVVNLKEGELACDFGEVDNYFLVVLSGSLTVSIQDEEFGHVQINTVTENQHVLSMFVITNYVLGVRVDPKPVQVCADEDSVVVKISHEAIKRYFWEDAPHDLIPFARRMLTKIRGLYFEGVAEVAGLNKQIMVGSLGVSQYEPFDDAMGDAKNVSRMIQEAREGLSKYGLVLADEDIPHCNIGAVESGCTITTVGVRLNSLIYVYKGEMAMINYSTLESRSTTVSKELDKERNKKFIKFEDHFSPLFFLSEGSVLGAWGLITNSSNYYSAMVPKGQKAIVFEVPGRIVKKHWNKDPLTMMPLLRSMLKRWSNFAKKIDYCLQWSFIAPGKIVYRKGDAKISTFLVLSGRLRYKVHGHYMYEKRTELEARSKFGHYEAGDWFGFVECAINSVEMQKTVIADRYSEIVTLPSDLITLLYQRFPGVIATMTNYLSIRIHKDYHYDEINPPKERYGLDTFTCPKYALERKPPCSILAVFPLRNDIPGEFYCHEICRHYSQPAKFVTYDCFREKFGTDPGQENVNKLTEWITYLEFKFELDNLGIIVMLGNADEVDLWNTFLAREADFIQLLGTNECPIKPTRLEKMVEVEGWKAIRSFVMLHPSQFELYPKHPESTPRLSCPLPYASCLWLNRRPWLDMHHHVRFPICAFQFMKSLKKCYFDEFEDYKQKIGVDKYSDVARVGRWLSNSMVGIVLGGGGAKGAAHLGILEFIMQLDLPIDYICGVSIGAFVGGVWALHQDLDKVEDRVRKLLKELETPSRYSSDMTVPYSSMYTGQCFDEFVQSTFNDVRMEDLWVPFFPVTTVASDIGDQNGIPLFNIGYECSGIKCIWQNSMPTNHWPKVPSKMAFWEQLNYIAARKYVHLLTRKDKRLVYIRPAIEFYNGRDFEKTEEIKMMSFYTTKKRFGAVRAGLPPNMMWACLNARLRDYDGTSSDENNLIYQAQTYNFVPDSDGSMISPTASDRSEQ</sequence>
<dbReference type="SUPFAM" id="SSF51206">
    <property type="entry name" value="cAMP-binding domain-like"/>
    <property type="match status" value="2"/>
</dbReference>
<feature type="short sequence motif" description="GXSXG" evidence="5">
    <location>
        <begin position="891"/>
        <end position="895"/>
    </location>
</feature>
<evidence type="ECO:0000259" key="7">
    <source>
        <dbReference type="PROSITE" id="PS51635"/>
    </source>
</evidence>
<dbReference type="AlphaFoldDB" id="A0A226DPW2"/>
<dbReference type="STRING" id="158441.A0A226DPW2"/>
<evidence type="ECO:0000256" key="1">
    <source>
        <dbReference type="ARBA" id="ARBA00006636"/>
    </source>
</evidence>
<keyword evidence="3 5" id="KW-0442">Lipid degradation</keyword>
<dbReference type="InterPro" id="IPR016035">
    <property type="entry name" value="Acyl_Trfase/lysoPLipase"/>
</dbReference>
<dbReference type="CDD" id="cd00038">
    <property type="entry name" value="CAP_ED"/>
    <property type="match status" value="1"/>
</dbReference>
<feature type="active site" description="Nucleophile" evidence="5">
    <location>
        <position position="893"/>
    </location>
</feature>
<dbReference type="InterPro" id="IPR002641">
    <property type="entry name" value="PNPLA_dom"/>
</dbReference>
<evidence type="ECO:0000256" key="3">
    <source>
        <dbReference type="ARBA" id="ARBA00022963"/>
    </source>
</evidence>
<dbReference type="OMA" id="GQQEDRH"/>
<dbReference type="OrthoDB" id="421051at2759"/>
<dbReference type="InterPro" id="IPR014710">
    <property type="entry name" value="RmlC-like_jellyroll"/>
</dbReference>
<evidence type="ECO:0000313" key="8">
    <source>
        <dbReference type="EMBL" id="OXA47058.1"/>
    </source>
</evidence>
<dbReference type="PROSITE" id="PS50042">
    <property type="entry name" value="CNMP_BINDING_3"/>
    <property type="match status" value="2"/>
</dbReference>
<organism evidence="8 9">
    <name type="scientific">Folsomia candida</name>
    <name type="common">Springtail</name>
    <dbReference type="NCBI Taxonomy" id="158441"/>
    <lineage>
        <taxon>Eukaryota</taxon>
        <taxon>Metazoa</taxon>
        <taxon>Ecdysozoa</taxon>
        <taxon>Arthropoda</taxon>
        <taxon>Hexapoda</taxon>
        <taxon>Collembola</taxon>
        <taxon>Entomobryomorpha</taxon>
        <taxon>Isotomoidea</taxon>
        <taxon>Isotomidae</taxon>
        <taxon>Proisotominae</taxon>
        <taxon>Folsomia</taxon>
    </lineage>
</organism>
<dbReference type="Gene3D" id="2.60.120.10">
    <property type="entry name" value="Jelly Rolls"/>
    <property type="match status" value="2"/>
</dbReference>
<accession>A0A226DPW2</accession>
<evidence type="ECO:0000256" key="4">
    <source>
        <dbReference type="ARBA" id="ARBA00023098"/>
    </source>
</evidence>
<dbReference type="InterPro" id="IPR018490">
    <property type="entry name" value="cNMP-bd_dom_sf"/>
</dbReference>
<evidence type="ECO:0000259" key="6">
    <source>
        <dbReference type="PROSITE" id="PS50042"/>
    </source>
</evidence>
<protein>
    <submittedName>
        <fullName evidence="8">Neuropathy target esterase sws</fullName>
    </submittedName>
</protein>
<feature type="domain" description="Cyclic nucleotide-binding" evidence="6">
    <location>
        <begin position="496"/>
        <end position="553"/>
    </location>
</feature>
<proteinExistence type="inferred from homology"/>
<feature type="domain" description="Cyclic nucleotide-binding" evidence="6">
    <location>
        <begin position="155"/>
        <end position="265"/>
    </location>
</feature>
<dbReference type="PROSITE" id="PS51635">
    <property type="entry name" value="PNPLA"/>
    <property type="match status" value="1"/>
</dbReference>
<comment type="caution">
    <text evidence="8">The sequence shown here is derived from an EMBL/GenBank/DDBJ whole genome shotgun (WGS) entry which is preliminary data.</text>
</comment>
<dbReference type="GO" id="GO:0004622">
    <property type="term" value="F:phosphatidylcholine lysophospholipase activity"/>
    <property type="evidence" value="ECO:0007669"/>
    <property type="project" value="UniProtKB-ARBA"/>
</dbReference>
<dbReference type="EMBL" id="LNIX01000014">
    <property type="protein sequence ID" value="OXA47058.1"/>
    <property type="molecule type" value="Genomic_DNA"/>
</dbReference>
<feature type="domain" description="PNPLA" evidence="7">
    <location>
        <begin position="860"/>
        <end position="1048"/>
    </location>
</feature>
<name>A0A226DPW2_FOLCA</name>
<keyword evidence="9" id="KW-1185">Reference proteome</keyword>
<dbReference type="Pfam" id="PF01734">
    <property type="entry name" value="Patatin"/>
    <property type="match status" value="1"/>
</dbReference>
<evidence type="ECO:0000256" key="5">
    <source>
        <dbReference type="PROSITE-ProRule" id="PRU01161"/>
    </source>
</evidence>
<dbReference type="InterPro" id="IPR050301">
    <property type="entry name" value="NTE"/>
</dbReference>
<evidence type="ECO:0000313" key="9">
    <source>
        <dbReference type="Proteomes" id="UP000198287"/>
    </source>
</evidence>
<dbReference type="Proteomes" id="UP000198287">
    <property type="component" value="Unassembled WGS sequence"/>
</dbReference>
<gene>
    <name evidence="8" type="ORF">Fcan01_18556</name>
</gene>
<reference evidence="8 9" key="1">
    <citation type="submission" date="2015-12" db="EMBL/GenBank/DDBJ databases">
        <title>The genome of Folsomia candida.</title>
        <authorList>
            <person name="Faddeeva A."/>
            <person name="Derks M.F."/>
            <person name="Anvar Y."/>
            <person name="Smit S."/>
            <person name="Van Straalen N."/>
            <person name="Roelofs D."/>
        </authorList>
    </citation>
    <scope>NUCLEOTIDE SEQUENCE [LARGE SCALE GENOMIC DNA]</scope>
    <source>
        <strain evidence="8 9">VU population</strain>
        <tissue evidence="8">Whole body</tissue>
    </source>
</reference>
<dbReference type="PANTHER" id="PTHR14226:SF29">
    <property type="entry name" value="NEUROPATHY TARGET ESTERASE SWS"/>
    <property type="match status" value="1"/>
</dbReference>
<dbReference type="PANTHER" id="PTHR14226">
    <property type="entry name" value="NEUROPATHY TARGET ESTERASE/SWISS CHEESE D.MELANOGASTER"/>
    <property type="match status" value="1"/>
</dbReference>
<feature type="active site" description="Proton acceptor" evidence="5">
    <location>
        <position position="1035"/>
    </location>
</feature>
<keyword evidence="4 5" id="KW-0443">Lipid metabolism</keyword>
<comment type="similarity">
    <text evidence="1">Belongs to the NTE family.</text>
</comment>
<dbReference type="Gene3D" id="3.40.1090.10">
    <property type="entry name" value="Cytosolic phospholipase A2 catalytic domain"/>
    <property type="match status" value="1"/>
</dbReference>
<feature type="short sequence motif" description="GXGXXG" evidence="5">
    <location>
        <begin position="864"/>
        <end position="869"/>
    </location>
</feature>